<organism evidence="7 8">
    <name type="scientific">Syntrophaceticus schinkii</name>
    <dbReference type="NCBI Taxonomy" id="499207"/>
    <lineage>
        <taxon>Bacteria</taxon>
        <taxon>Bacillati</taxon>
        <taxon>Bacillota</taxon>
        <taxon>Clostridia</taxon>
        <taxon>Thermoanaerobacterales</taxon>
        <taxon>Thermoanaerobacterales Family III. Incertae Sedis</taxon>
        <taxon>Syntrophaceticus</taxon>
    </lineage>
</organism>
<dbReference type="PANTHER" id="PTHR43723:SF1">
    <property type="entry name" value="COBALT TRANSPORT PROTEIN CBIQ"/>
    <property type="match status" value="1"/>
</dbReference>
<dbReference type="AlphaFoldDB" id="A0A0B7MQ40"/>
<accession>A0A0B7MQ40</accession>
<comment type="subcellular location">
    <subcellularLocation>
        <location evidence="1">Cell membrane</location>
        <topology evidence="1">Multi-pass membrane protein</topology>
    </subcellularLocation>
</comment>
<dbReference type="InterPro" id="IPR052770">
    <property type="entry name" value="Cobalt_transport_CbiQ"/>
</dbReference>
<dbReference type="NCBIfam" id="TIGR02454">
    <property type="entry name" value="ECF_T_CbiQ"/>
    <property type="match status" value="1"/>
</dbReference>
<feature type="transmembrane region" description="Helical" evidence="6">
    <location>
        <begin position="91"/>
        <end position="111"/>
    </location>
</feature>
<gene>
    <name evidence="7" type="ORF">SSCH_790008</name>
</gene>
<dbReference type="InterPro" id="IPR003339">
    <property type="entry name" value="ABC/ECF_trnsptr_transmembrane"/>
</dbReference>
<keyword evidence="4 6" id="KW-1133">Transmembrane helix</keyword>
<dbReference type="EMBL" id="CDRZ01000279">
    <property type="protein sequence ID" value="CEO90263.1"/>
    <property type="molecule type" value="Genomic_DNA"/>
</dbReference>
<dbReference type="CDD" id="cd16914">
    <property type="entry name" value="EcfT"/>
    <property type="match status" value="1"/>
</dbReference>
<evidence type="ECO:0000256" key="3">
    <source>
        <dbReference type="ARBA" id="ARBA00022692"/>
    </source>
</evidence>
<keyword evidence="8" id="KW-1185">Reference proteome</keyword>
<dbReference type="GO" id="GO:0043190">
    <property type="term" value="C:ATP-binding cassette (ABC) transporter complex"/>
    <property type="evidence" value="ECO:0007669"/>
    <property type="project" value="InterPro"/>
</dbReference>
<evidence type="ECO:0000256" key="5">
    <source>
        <dbReference type="ARBA" id="ARBA00023136"/>
    </source>
</evidence>
<dbReference type="RefSeq" id="WP_044666049.1">
    <property type="nucleotide sequence ID" value="NZ_CDRZ01000279.1"/>
</dbReference>
<dbReference type="Proteomes" id="UP000046155">
    <property type="component" value="Unassembled WGS sequence"/>
</dbReference>
<feature type="transmembrane region" description="Helical" evidence="6">
    <location>
        <begin position="123"/>
        <end position="143"/>
    </location>
</feature>
<sequence>MLKIDQYAYTNKLSAVHPIEKIIMAGLTMLICLIFASPPVSLLVLFIMTGATVLLAKIPGRFFGKLMMVPLLFLVVGVITVAVTITRDSVILLWGFKIGSFMVGVTSNGLYKAGELFLRSLGAVSCLYFLSLTTPMAEILSVLGKLKLPPLLIELMSITYRYIFVLLETADQIYIAQASRWGYATWKTSYSSLGQLLSNLFSKSFYNSKMLYMTLSSRCYTGQLQVLDTTYTLSMKNLCIICVVNVILVVVGLFS</sequence>
<dbReference type="Pfam" id="PF02361">
    <property type="entry name" value="CbiQ"/>
    <property type="match status" value="1"/>
</dbReference>
<evidence type="ECO:0000256" key="2">
    <source>
        <dbReference type="ARBA" id="ARBA00022475"/>
    </source>
</evidence>
<keyword evidence="2" id="KW-1003">Cell membrane</keyword>
<evidence type="ECO:0000256" key="1">
    <source>
        <dbReference type="ARBA" id="ARBA00004651"/>
    </source>
</evidence>
<feature type="transmembrane region" description="Helical" evidence="6">
    <location>
        <begin position="235"/>
        <end position="254"/>
    </location>
</feature>
<dbReference type="GO" id="GO:0006824">
    <property type="term" value="P:cobalt ion transport"/>
    <property type="evidence" value="ECO:0007669"/>
    <property type="project" value="InterPro"/>
</dbReference>
<evidence type="ECO:0000313" key="7">
    <source>
        <dbReference type="EMBL" id="CEO90263.1"/>
    </source>
</evidence>
<feature type="transmembrane region" description="Helical" evidence="6">
    <location>
        <begin position="67"/>
        <end position="85"/>
    </location>
</feature>
<dbReference type="PANTHER" id="PTHR43723">
    <property type="entry name" value="COBALT TRANSPORT PROTEIN CBIQ"/>
    <property type="match status" value="1"/>
</dbReference>
<evidence type="ECO:0000313" key="8">
    <source>
        <dbReference type="Proteomes" id="UP000046155"/>
    </source>
</evidence>
<dbReference type="InterPro" id="IPR012809">
    <property type="entry name" value="ECF_CbiQ"/>
</dbReference>
<proteinExistence type="predicted"/>
<dbReference type="OrthoDB" id="9815246at2"/>
<name>A0A0B7MQ40_9FIRM</name>
<keyword evidence="5 6" id="KW-0472">Membrane</keyword>
<feature type="transmembrane region" description="Helical" evidence="6">
    <location>
        <begin position="22"/>
        <end position="55"/>
    </location>
</feature>
<evidence type="ECO:0000256" key="4">
    <source>
        <dbReference type="ARBA" id="ARBA00022989"/>
    </source>
</evidence>
<protein>
    <submittedName>
        <fullName evidence="7">Cobalt ABC transporter, inner membrane subunit CbiQ</fullName>
    </submittedName>
</protein>
<reference evidence="8" key="1">
    <citation type="submission" date="2015-01" db="EMBL/GenBank/DDBJ databases">
        <authorList>
            <person name="Manzoor Shahid"/>
            <person name="Zubair Saima"/>
        </authorList>
    </citation>
    <scope>NUCLEOTIDE SEQUENCE [LARGE SCALE GENOMIC DNA]</scope>
    <source>
        <strain evidence="8">Sp3</strain>
    </source>
</reference>
<keyword evidence="3 6" id="KW-0812">Transmembrane</keyword>
<evidence type="ECO:0000256" key="6">
    <source>
        <dbReference type="SAM" id="Phobius"/>
    </source>
</evidence>